<dbReference type="Gene3D" id="2.120.10.30">
    <property type="entry name" value="TolB, C-terminal domain"/>
    <property type="match status" value="1"/>
</dbReference>
<dbReference type="SUPFAM" id="SSF63829">
    <property type="entry name" value="Calcium-dependent phosphotriesterase"/>
    <property type="match status" value="1"/>
</dbReference>
<dbReference type="GO" id="GO:0008270">
    <property type="term" value="F:zinc ion binding"/>
    <property type="evidence" value="ECO:0007669"/>
    <property type="project" value="UniProtKB-KW"/>
</dbReference>
<sequence length="731" mass="78175">MNFAYRLLAASAAASALLMPCAFAQTPLNYTTSWIGNSFGYGDGKWMQLDVEAIAVAPDGTVYTNAPWDESGSEIGVYARGDKLAVGGNTHGWGAAGGDAIAVNSTYVYAAMSIGNQNNTLRGSDYSPAGSTWFGVTRRLRSNVAKGAPFAGGIGNSANVTKNSFLRVTVAPSAADAAVRGLAATDTELYVADTYDNQIVVYDAQTMRQLRSWAVPSPGRIAIDSDSTLWVVQGMQSPTGPTVAHYDPNGAALPGAPALPAGTMPADVAIAPSGQLAIADDGAQQLILLYNKSASGQTQLASTLGTRDGIFHTVKGVPGDWRFNGITGIGFDQAGNLYVAQNGQGLRPFGSSLVGQGAVLEAYRGLTRASMWRLYGLTFVDAAAFDPASTANVYTGSKLFTLDYRQSAGKEWSYAAFTLDRFDYPDDPAFHMARGVRGSPMVRRFNGGLFLYTLDEYAHYLNVYRFSPSTEGDVAIPAGLFAQNPLPGNWPQGQPTYGEWMWRDANGDGRVNAAEITSNPSTGSTVGDGYWWVDAPGNVWLATPKSGIREMPLQGLDAHGNPQYTYASARMFPMPAPFTRIARIVYDAASDTMYVTGFTAAIPWDSTHWKEAGPVLARYDHWSAGTLTPTYTVSLPWNTTGNPQVTTVGIAVAGNYVFIAELYTQRIDVYDARNGQYVGAMTPGASVGNTSGWVDIYMGISAAQRDTGEYVVLVEDDARAKILMYRWTPGQ</sequence>
<dbReference type="InterPro" id="IPR011042">
    <property type="entry name" value="6-blade_b-propeller_TolB-like"/>
</dbReference>
<dbReference type="EMBL" id="FOAJ01000004">
    <property type="protein sequence ID" value="SEK98207.1"/>
    <property type="molecule type" value="Genomic_DNA"/>
</dbReference>
<dbReference type="AlphaFoldDB" id="A0A1H7LIM1"/>
<dbReference type="Proteomes" id="UP000199120">
    <property type="component" value="Unassembled WGS sequence"/>
</dbReference>
<gene>
    <name evidence="2" type="ORF">SAMN05192542_104354</name>
</gene>
<evidence type="ECO:0000256" key="1">
    <source>
        <dbReference type="SAM" id="SignalP"/>
    </source>
</evidence>
<dbReference type="InterPro" id="IPR050952">
    <property type="entry name" value="TRIM-NHL_E3_ligases"/>
</dbReference>
<dbReference type="SUPFAM" id="SSF63825">
    <property type="entry name" value="YWTD domain"/>
    <property type="match status" value="1"/>
</dbReference>
<proteinExistence type="predicted"/>
<feature type="signal peptide" evidence="1">
    <location>
        <begin position="1"/>
        <end position="24"/>
    </location>
</feature>
<evidence type="ECO:0000313" key="2">
    <source>
        <dbReference type="EMBL" id="SEK98207.1"/>
    </source>
</evidence>
<organism evidence="2 3">
    <name type="scientific">Paraburkholderia caballeronis</name>
    <dbReference type="NCBI Taxonomy" id="416943"/>
    <lineage>
        <taxon>Bacteria</taxon>
        <taxon>Pseudomonadati</taxon>
        <taxon>Pseudomonadota</taxon>
        <taxon>Betaproteobacteria</taxon>
        <taxon>Burkholderiales</taxon>
        <taxon>Burkholderiaceae</taxon>
        <taxon>Paraburkholderia</taxon>
    </lineage>
</organism>
<dbReference type="PANTHER" id="PTHR24104">
    <property type="entry name" value="E3 UBIQUITIN-PROTEIN LIGASE NHLRC1-RELATED"/>
    <property type="match status" value="1"/>
</dbReference>
<evidence type="ECO:0008006" key="4">
    <source>
        <dbReference type="Google" id="ProtNLM"/>
    </source>
</evidence>
<keyword evidence="3" id="KW-1185">Reference proteome</keyword>
<accession>A0A1H7LIM1</accession>
<evidence type="ECO:0000313" key="3">
    <source>
        <dbReference type="Proteomes" id="UP000199120"/>
    </source>
</evidence>
<protein>
    <recommendedName>
        <fullName evidence="4">NHL repeat-containing protein</fullName>
    </recommendedName>
</protein>
<name>A0A1H7LIM1_9BURK</name>
<dbReference type="STRING" id="416943.SAMN05445871_3824"/>
<feature type="chain" id="PRO_5030029048" description="NHL repeat-containing protein" evidence="1">
    <location>
        <begin position="25"/>
        <end position="731"/>
    </location>
</feature>
<reference evidence="3" key="1">
    <citation type="submission" date="2016-10" db="EMBL/GenBank/DDBJ databases">
        <authorList>
            <person name="Varghese N."/>
            <person name="Submissions S."/>
        </authorList>
    </citation>
    <scope>NUCLEOTIDE SEQUENCE [LARGE SCALE GENOMIC DNA]</scope>
    <source>
        <strain evidence="3">LMG 26416</strain>
    </source>
</reference>
<keyword evidence="1" id="KW-0732">Signal</keyword>
<dbReference type="PANTHER" id="PTHR24104:SF25">
    <property type="entry name" value="PROTEIN LIN-41"/>
    <property type="match status" value="1"/>
</dbReference>